<dbReference type="EMBL" id="QFQP01000020">
    <property type="protein sequence ID" value="PZR09587.1"/>
    <property type="molecule type" value="Genomic_DNA"/>
</dbReference>
<protein>
    <submittedName>
        <fullName evidence="2">GMP synthase</fullName>
    </submittedName>
</protein>
<feature type="domain" description="Glutamine amidotransferase" evidence="1">
    <location>
        <begin position="52"/>
        <end position="187"/>
    </location>
</feature>
<accession>A0A2W5T6P4</accession>
<dbReference type="CDD" id="cd01741">
    <property type="entry name" value="GATase1_1"/>
    <property type="match status" value="1"/>
</dbReference>
<evidence type="ECO:0000259" key="1">
    <source>
        <dbReference type="Pfam" id="PF00117"/>
    </source>
</evidence>
<reference evidence="2 3" key="1">
    <citation type="submission" date="2017-08" db="EMBL/GenBank/DDBJ databases">
        <title>Infants hospitalized years apart are colonized by the same room-sourced microbial strains.</title>
        <authorList>
            <person name="Brooks B."/>
            <person name="Olm M.R."/>
            <person name="Firek B.A."/>
            <person name="Baker R."/>
            <person name="Thomas B.C."/>
            <person name="Morowitz M.J."/>
            <person name="Banfield J.F."/>
        </authorList>
    </citation>
    <scope>NUCLEOTIDE SEQUENCE [LARGE SCALE GENOMIC DNA]</scope>
    <source>
        <strain evidence="2">S2_003_000_R2_14</strain>
    </source>
</reference>
<dbReference type="SUPFAM" id="SSF52317">
    <property type="entry name" value="Class I glutamine amidotransferase-like"/>
    <property type="match status" value="1"/>
</dbReference>
<proteinExistence type="predicted"/>
<dbReference type="Proteomes" id="UP000249061">
    <property type="component" value="Unassembled WGS sequence"/>
</dbReference>
<comment type="caution">
    <text evidence="2">The sequence shown here is derived from an EMBL/GenBank/DDBJ whole genome shotgun (WGS) entry which is preliminary data.</text>
</comment>
<evidence type="ECO:0000313" key="2">
    <source>
        <dbReference type="EMBL" id="PZR09587.1"/>
    </source>
</evidence>
<organism evidence="2 3">
    <name type="scientific">Archangium gephyra</name>
    <dbReference type="NCBI Taxonomy" id="48"/>
    <lineage>
        <taxon>Bacteria</taxon>
        <taxon>Pseudomonadati</taxon>
        <taxon>Myxococcota</taxon>
        <taxon>Myxococcia</taxon>
        <taxon>Myxococcales</taxon>
        <taxon>Cystobacterineae</taxon>
        <taxon>Archangiaceae</taxon>
        <taxon>Archangium</taxon>
    </lineage>
</organism>
<dbReference type="Gene3D" id="3.40.50.880">
    <property type="match status" value="1"/>
</dbReference>
<dbReference type="Pfam" id="PF00117">
    <property type="entry name" value="GATase"/>
    <property type="match status" value="1"/>
</dbReference>
<dbReference type="InterPro" id="IPR044992">
    <property type="entry name" value="ChyE-like"/>
</dbReference>
<evidence type="ECO:0000313" key="3">
    <source>
        <dbReference type="Proteomes" id="UP000249061"/>
    </source>
</evidence>
<name>A0A2W5T6P4_9BACT</name>
<dbReference type="InterPro" id="IPR017926">
    <property type="entry name" value="GATASE"/>
</dbReference>
<dbReference type="AlphaFoldDB" id="A0A2W5T6P4"/>
<gene>
    <name evidence="2" type="ORF">DI536_21850</name>
</gene>
<dbReference type="PANTHER" id="PTHR42695">
    <property type="entry name" value="GLUTAMINE AMIDOTRANSFERASE YLR126C-RELATED"/>
    <property type="match status" value="1"/>
</dbReference>
<dbReference type="GO" id="GO:0005829">
    <property type="term" value="C:cytosol"/>
    <property type="evidence" value="ECO:0007669"/>
    <property type="project" value="TreeGrafter"/>
</dbReference>
<sequence>MHSSKKKLLLLKAGVTSSRAVLGDYEVWFQRGCGDVVLTTIEAHEGVTLPDVRGFDGVIVSGSPRSVTAIEPWMERVADSMLEADAAQRAVLGVCFGHQLLAWRHGAKVERNPMGRELGTVWVELTERGRASELFADFPTRFEVQATHEDMVVACGALDVLATNERCAVQAISIGERSFGVQFHPEMNEASIRFCIEHPDTRACDREGAQSREAPLGTRVLRRFVELCG</sequence>
<dbReference type="PANTHER" id="PTHR42695:SF5">
    <property type="entry name" value="GLUTAMINE AMIDOTRANSFERASE YLR126C-RELATED"/>
    <property type="match status" value="1"/>
</dbReference>
<dbReference type="PRINTS" id="PR00096">
    <property type="entry name" value="GATASE"/>
</dbReference>
<dbReference type="PROSITE" id="PS51273">
    <property type="entry name" value="GATASE_TYPE_1"/>
    <property type="match status" value="1"/>
</dbReference>
<dbReference type="InterPro" id="IPR029062">
    <property type="entry name" value="Class_I_gatase-like"/>
</dbReference>